<dbReference type="KEGG" id="eiv:EIN_129610"/>
<protein>
    <recommendedName>
        <fullName evidence="2">DH domain-containing protein</fullName>
    </recommendedName>
</protein>
<evidence type="ECO:0000313" key="4">
    <source>
        <dbReference type="Proteomes" id="UP000014680"/>
    </source>
</evidence>
<organism evidence="3 4">
    <name type="scientific">Entamoeba invadens IP1</name>
    <dbReference type="NCBI Taxonomy" id="370355"/>
    <lineage>
        <taxon>Eukaryota</taxon>
        <taxon>Amoebozoa</taxon>
        <taxon>Evosea</taxon>
        <taxon>Archamoebae</taxon>
        <taxon>Mastigamoebida</taxon>
        <taxon>Entamoebidae</taxon>
        <taxon>Entamoeba</taxon>
    </lineage>
</organism>
<dbReference type="PROSITE" id="PS50010">
    <property type="entry name" value="DH_2"/>
    <property type="match status" value="1"/>
</dbReference>
<accession>L7FND7</accession>
<reference evidence="3 4" key="1">
    <citation type="submission" date="2012-10" db="EMBL/GenBank/DDBJ databases">
        <authorList>
            <person name="Zafar N."/>
            <person name="Inman J."/>
            <person name="Hall N."/>
            <person name="Lorenzi H."/>
            <person name="Caler E."/>
        </authorList>
    </citation>
    <scope>NUCLEOTIDE SEQUENCE [LARGE SCALE GENOMIC DNA]</scope>
    <source>
        <strain evidence="3 4">IP1</strain>
    </source>
</reference>
<evidence type="ECO:0000313" key="3">
    <source>
        <dbReference type="EMBL" id="ELP91601.1"/>
    </source>
</evidence>
<dbReference type="InterPro" id="IPR035899">
    <property type="entry name" value="DBL_dom_sf"/>
</dbReference>
<name>L7FND7_ENTIV</name>
<dbReference type="Proteomes" id="UP000014680">
    <property type="component" value="Unassembled WGS sequence"/>
</dbReference>
<dbReference type="SUPFAM" id="SSF48065">
    <property type="entry name" value="DBL homology domain (DH-domain)"/>
    <property type="match status" value="1"/>
</dbReference>
<dbReference type="Pfam" id="PF00621">
    <property type="entry name" value="RhoGEF"/>
    <property type="match status" value="1"/>
</dbReference>
<feature type="non-terminal residue" evidence="3">
    <location>
        <position position="469"/>
    </location>
</feature>
<feature type="coiled-coil region" evidence="1">
    <location>
        <begin position="80"/>
        <end position="107"/>
    </location>
</feature>
<dbReference type="Gene3D" id="1.20.900.10">
    <property type="entry name" value="Dbl homology (DH) domain"/>
    <property type="match status" value="1"/>
</dbReference>
<evidence type="ECO:0000259" key="2">
    <source>
        <dbReference type="PROSITE" id="PS50010"/>
    </source>
</evidence>
<dbReference type="EMBL" id="KB206458">
    <property type="protein sequence ID" value="ELP91601.1"/>
    <property type="molecule type" value="Genomic_DNA"/>
</dbReference>
<dbReference type="AlphaFoldDB" id="L7FND7"/>
<evidence type="ECO:0000256" key="1">
    <source>
        <dbReference type="SAM" id="Coils"/>
    </source>
</evidence>
<keyword evidence="1" id="KW-0175">Coiled coil</keyword>
<feature type="domain" description="DH" evidence="2">
    <location>
        <begin position="312"/>
        <end position="469"/>
    </location>
</feature>
<proteinExistence type="predicted"/>
<dbReference type="RefSeq" id="XP_004258372.1">
    <property type="nucleotide sequence ID" value="XM_004258324.1"/>
</dbReference>
<dbReference type="InterPro" id="IPR000219">
    <property type="entry name" value="DH_dom"/>
</dbReference>
<keyword evidence="4" id="KW-1185">Reference proteome</keyword>
<gene>
    <name evidence="3" type="ORF">EIN_129610</name>
</gene>
<sequence length="469" mass="54451">MKPSEKSPELLTTNIKRPTKPQHLPMKVKSESTASMFDELKAKKREKARQRRKTLALNNSRISFDGSSSVKKEKSPEEVIADYSKEIDALQNEIKVARERCSAIVDSQQNWKTFLEGFEAHRNQMLHLKENLDSVITRDIGSRADVEESSEFMGDVYLKSFDNFAEQMRTTKVLFESLKNYIEKTQNYQKVRSEFDKLIVAFTTADGKLQKMNKEKRPDINKVGQFQQQKEEAFTALESEGEKAVDAYVEMYNLFLTSLLHSSVDISDKVQREVDNWKKMVKDKGEKLNVWKTLNIGETVKNTSDEFPKWMEEFPIFIHISEEENHMTKSMEQCVVKYAKSLLCSPTLATSGLSMADINLIFSDIESLHMLHGEIVNDILISKPETFIDIFYTRIGKIYEVYKRRCRRFKDTMKKLNECLKITQFKETVESINNQNADQPKLIELLTLPFTNLNNLHPFFTILKNDLPE</sequence>
<dbReference type="GeneID" id="14890564"/>
<dbReference type="VEuPathDB" id="AmoebaDB:EIN_129610"/>
<dbReference type="GO" id="GO:0005085">
    <property type="term" value="F:guanyl-nucleotide exchange factor activity"/>
    <property type="evidence" value="ECO:0007669"/>
    <property type="project" value="InterPro"/>
</dbReference>